<feature type="transmembrane region" description="Helical" evidence="7">
    <location>
        <begin position="172"/>
        <end position="195"/>
    </location>
</feature>
<evidence type="ECO:0000256" key="7">
    <source>
        <dbReference type="RuleBase" id="RU363032"/>
    </source>
</evidence>
<keyword evidence="5 7" id="KW-1133">Transmembrane helix</keyword>
<dbReference type="SUPFAM" id="SSF161098">
    <property type="entry name" value="MetI-like"/>
    <property type="match status" value="1"/>
</dbReference>
<dbReference type="EMBL" id="QWKX01000021">
    <property type="protein sequence ID" value="RIH77855.1"/>
    <property type="molecule type" value="Genomic_DNA"/>
</dbReference>
<keyword evidence="4 7" id="KW-0812">Transmembrane</keyword>
<dbReference type="InterPro" id="IPR035906">
    <property type="entry name" value="MetI-like_sf"/>
</dbReference>
<evidence type="ECO:0000256" key="6">
    <source>
        <dbReference type="ARBA" id="ARBA00023136"/>
    </source>
</evidence>
<dbReference type="GO" id="GO:0055085">
    <property type="term" value="P:transmembrane transport"/>
    <property type="evidence" value="ECO:0007669"/>
    <property type="project" value="InterPro"/>
</dbReference>
<feature type="transmembrane region" description="Helical" evidence="7">
    <location>
        <begin position="231"/>
        <end position="251"/>
    </location>
</feature>
<dbReference type="CDD" id="cd06261">
    <property type="entry name" value="TM_PBP2"/>
    <property type="match status" value="1"/>
</dbReference>
<feature type="transmembrane region" description="Helical" evidence="7">
    <location>
        <begin position="29"/>
        <end position="49"/>
    </location>
</feature>
<gene>
    <name evidence="9" type="primary">ugpA</name>
    <name evidence="9" type="ORF">Mcate_01112</name>
</gene>
<dbReference type="PROSITE" id="PS50928">
    <property type="entry name" value="ABC_TM1"/>
    <property type="match status" value="1"/>
</dbReference>
<dbReference type="Proteomes" id="UP000266089">
    <property type="component" value="Unassembled WGS sequence"/>
</dbReference>
<evidence type="ECO:0000256" key="1">
    <source>
        <dbReference type="ARBA" id="ARBA00004651"/>
    </source>
</evidence>
<keyword evidence="6 7" id="KW-0472">Membrane</keyword>
<reference evidence="9 10" key="1">
    <citation type="submission" date="2018-08" db="EMBL/GenBank/DDBJ databases">
        <title>Meiothermus cateniformans JCM 15151 genome sequencing project.</title>
        <authorList>
            <person name="Da Costa M.S."/>
            <person name="Albuquerque L."/>
            <person name="Raposo P."/>
            <person name="Froufe H.J.C."/>
            <person name="Barroso C.S."/>
            <person name="Egas C."/>
        </authorList>
    </citation>
    <scope>NUCLEOTIDE SEQUENCE [LARGE SCALE GENOMIC DNA]</scope>
    <source>
        <strain evidence="9 10">JCM 15151</strain>
    </source>
</reference>
<evidence type="ECO:0000256" key="2">
    <source>
        <dbReference type="ARBA" id="ARBA00022448"/>
    </source>
</evidence>
<organism evidence="9 10">
    <name type="scientific">Meiothermus taiwanensis</name>
    <dbReference type="NCBI Taxonomy" id="172827"/>
    <lineage>
        <taxon>Bacteria</taxon>
        <taxon>Thermotogati</taxon>
        <taxon>Deinococcota</taxon>
        <taxon>Deinococci</taxon>
        <taxon>Thermales</taxon>
        <taxon>Thermaceae</taxon>
        <taxon>Meiothermus</taxon>
    </lineage>
</organism>
<evidence type="ECO:0000256" key="3">
    <source>
        <dbReference type="ARBA" id="ARBA00022475"/>
    </source>
</evidence>
<dbReference type="RefSeq" id="WP_027887704.1">
    <property type="nucleotide sequence ID" value="NZ_JBHSXZ010000047.1"/>
</dbReference>
<evidence type="ECO:0000313" key="9">
    <source>
        <dbReference type="EMBL" id="RIH77855.1"/>
    </source>
</evidence>
<feature type="transmembrane region" description="Helical" evidence="7">
    <location>
        <begin position="278"/>
        <end position="298"/>
    </location>
</feature>
<comment type="subcellular location">
    <subcellularLocation>
        <location evidence="1 7">Cell membrane</location>
        <topology evidence="1 7">Multi-pass membrane protein</topology>
    </subcellularLocation>
</comment>
<evidence type="ECO:0000256" key="5">
    <source>
        <dbReference type="ARBA" id="ARBA00022989"/>
    </source>
</evidence>
<proteinExistence type="inferred from homology"/>
<comment type="similarity">
    <text evidence="7">Belongs to the binding-protein-dependent transport system permease family.</text>
</comment>
<protein>
    <submittedName>
        <fullName evidence="9">sn-glycerol-3-phosphate transport system permease protein UgpA</fullName>
    </submittedName>
</protein>
<name>A0A399E050_9DEIN</name>
<comment type="caution">
    <text evidence="9">The sequence shown here is derived from an EMBL/GenBank/DDBJ whole genome shotgun (WGS) entry which is preliminary data.</text>
</comment>
<dbReference type="PANTHER" id="PTHR30193">
    <property type="entry name" value="ABC TRANSPORTER PERMEASE PROTEIN"/>
    <property type="match status" value="1"/>
</dbReference>
<dbReference type="AlphaFoldDB" id="A0A399E050"/>
<dbReference type="InterPro" id="IPR000515">
    <property type="entry name" value="MetI-like"/>
</dbReference>
<accession>A0A399E050</accession>
<dbReference type="OrthoDB" id="9788108at2"/>
<keyword evidence="2 7" id="KW-0813">Transport</keyword>
<dbReference type="Pfam" id="PF00528">
    <property type="entry name" value="BPD_transp_1"/>
    <property type="match status" value="1"/>
</dbReference>
<feature type="domain" description="ABC transmembrane type-1" evidence="8">
    <location>
        <begin position="87"/>
        <end position="299"/>
    </location>
</feature>
<evidence type="ECO:0000313" key="10">
    <source>
        <dbReference type="Proteomes" id="UP000266089"/>
    </source>
</evidence>
<dbReference type="GO" id="GO:0005886">
    <property type="term" value="C:plasma membrane"/>
    <property type="evidence" value="ECO:0007669"/>
    <property type="project" value="UniProtKB-SubCell"/>
</dbReference>
<dbReference type="InterPro" id="IPR051393">
    <property type="entry name" value="ABC_transporter_permease"/>
</dbReference>
<evidence type="ECO:0000259" key="8">
    <source>
        <dbReference type="PROSITE" id="PS50928"/>
    </source>
</evidence>
<keyword evidence="3" id="KW-1003">Cell membrane</keyword>
<evidence type="ECO:0000256" key="4">
    <source>
        <dbReference type="ARBA" id="ARBA00022692"/>
    </source>
</evidence>
<feature type="transmembrane region" description="Helical" evidence="7">
    <location>
        <begin position="82"/>
        <end position="113"/>
    </location>
</feature>
<sequence>MINAKNSERNLQKSIPVRQAGRLGEGLEVALLLLPALLLLLVFTVWPTLNAFWLSFHRENLLGTERDWVGLSNYAEMLRDPAFWRAVGATFLFAAIVVPVQLVLGLLAALMVARPFPGVALFRTLFFLTTAVPTAVAAVAWGWYLHPIGGTLNRWLEAVGLPAQPWLTSPELALPTLAIVTAWAGVGFTAILLTAGLQQIPEDLYEAARMDGAGAWTQFWRITLPMLSPTLFLVALLTVLTSLTAFGQIHLLTRGGPMESTTVWIYRIYQDAFFNFRFSYAAAQSVALFLVLLLLAALQFRGLGRRVHYE</sequence>
<feature type="transmembrane region" description="Helical" evidence="7">
    <location>
        <begin position="125"/>
        <end position="144"/>
    </location>
</feature>
<dbReference type="PANTHER" id="PTHR30193:SF37">
    <property type="entry name" value="INNER MEMBRANE ABC TRANSPORTER PERMEASE PROTEIN YCJO"/>
    <property type="match status" value="1"/>
</dbReference>
<dbReference type="Gene3D" id="1.10.3720.10">
    <property type="entry name" value="MetI-like"/>
    <property type="match status" value="1"/>
</dbReference>